<dbReference type="GO" id="GO:0003723">
    <property type="term" value="F:RNA binding"/>
    <property type="evidence" value="ECO:0007669"/>
    <property type="project" value="InterPro"/>
</dbReference>
<feature type="region of interest" description="Disordered" evidence="1">
    <location>
        <begin position="322"/>
        <end position="398"/>
    </location>
</feature>
<evidence type="ECO:0000313" key="3">
    <source>
        <dbReference type="EMBL" id="KAB1653634.1"/>
    </source>
</evidence>
<evidence type="ECO:0000313" key="4">
    <source>
        <dbReference type="Proteomes" id="UP000467240"/>
    </source>
</evidence>
<dbReference type="SMART" id="SM00955">
    <property type="entry name" value="RNB"/>
    <property type="match status" value="1"/>
</dbReference>
<dbReference type="GO" id="GO:0006402">
    <property type="term" value="P:mRNA catabolic process"/>
    <property type="evidence" value="ECO:0007669"/>
    <property type="project" value="TreeGrafter"/>
</dbReference>
<evidence type="ECO:0000259" key="2">
    <source>
        <dbReference type="SMART" id="SM00955"/>
    </source>
</evidence>
<feature type="compositionally biased region" description="Low complexity" evidence="1">
    <location>
        <begin position="356"/>
        <end position="395"/>
    </location>
</feature>
<dbReference type="GO" id="GO:0004540">
    <property type="term" value="F:RNA nuclease activity"/>
    <property type="evidence" value="ECO:0007669"/>
    <property type="project" value="InterPro"/>
</dbReference>
<evidence type="ECO:0000256" key="1">
    <source>
        <dbReference type="SAM" id="MobiDB-lite"/>
    </source>
</evidence>
<dbReference type="SUPFAM" id="SSF50249">
    <property type="entry name" value="Nucleic acid-binding proteins"/>
    <property type="match status" value="1"/>
</dbReference>
<dbReference type="Pfam" id="PF00773">
    <property type="entry name" value="RNB"/>
    <property type="match status" value="1"/>
</dbReference>
<protein>
    <submittedName>
        <fullName evidence="3">RNB domain-containing ribonuclease</fullName>
    </submittedName>
</protein>
<dbReference type="Pfam" id="PF18614">
    <property type="entry name" value="RNase_II_C_S1"/>
    <property type="match status" value="1"/>
</dbReference>
<dbReference type="PANTHER" id="PTHR23355:SF9">
    <property type="entry name" value="DIS3-LIKE EXONUCLEASE 2"/>
    <property type="match status" value="1"/>
</dbReference>
<dbReference type="InterPro" id="IPR040596">
    <property type="entry name" value="RNase_II_C_S1"/>
</dbReference>
<accession>A0A7J5BP22</accession>
<dbReference type="OrthoDB" id="5800376at2"/>
<dbReference type="RefSeq" id="WP_158041750.1">
    <property type="nucleotide sequence ID" value="NZ_JACCFV010000001.1"/>
</dbReference>
<reference evidence="3 4" key="1">
    <citation type="submission" date="2019-09" db="EMBL/GenBank/DDBJ databases">
        <title>Phylogeny of genus Pseudoclavibacter and closely related genus.</title>
        <authorList>
            <person name="Li Y."/>
        </authorList>
    </citation>
    <scope>NUCLEOTIDE SEQUENCE [LARGE SCALE GENOMIC DNA]</scope>
    <source>
        <strain evidence="3 4">DSM 23821</strain>
    </source>
</reference>
<proteinExistence type="predicted"/>
<dbReference type="EMBL" id="WBJZ01000022">
    <property type="protein sequence ID" value="KAB1653634.1"/>
    <property type="molecule type" value="Genomic_DNA"/>
</dbReference>
<dbReference type="Proteomes" id="UP000467240">
    <property type="component" value="Unassembled WGS sequence"/>
</dbReference>
<feature type="domain" description="RNB" evidence="2">
    <location>
        <begin position="43"/>
        <end position="441"/>
    </location>
</feature>
<sequence length="548" mass="57568">MRGVNAEGLQFDGVRREFELPDAFPAEVEREAAEATDRFAADRRDARDIPFVTIDPPGSRDLDQAVHLERTSDGFLLHYAIADVGAFVVPDSALDLEARRRGQTVYVPDGSVPLHPRSLSEGAASLLPEQDRPCALWTIETDEHGVVRRRTVERAVVRSRAQLEYEHVQRAFDEGSEVPAAIAALPAFGAARQRLAIERGAVELRLPAQDLTNDGSGWQLRLEPRTVVDAWNAECSLVTGQAAASIMIEARIGILRTLPAADAKADAAFRAAAAALGLSWPPNVSPGAFLASLDDADVRTLALMSAATKLLRGSGYLAFDARDVRDDDGPTGSQGIPADAPDTPANPPHGAADEPGSTTNGSGSAANGSGSATNGSGSATNGSGSATNGSGSAASRRFHTLPDPTARWHAGVATEYAHATAPLRRLADRYAIELCLAAQAHIEPEPGLVAALPEIPARMTESSRLANAVEAACLDEAEAVVLAPHVGDVFDAAVLRPATEKHDAEIFVLDPPVIAACGGEPASGSRVRARLVTADASTRTVRFEAVTD</sequence>
<dbReference type="InterPro" id="IPR012340">
    <property type="entry name" value="NA-bd_OB-fold"/>
</dbReference>
<keyword evidence="4" id="KW-1185">Reference proteome</keyword>
<dbReference type="InterPro" id="IPR050180">
    <property type="entry name" value="RNR_Ribonuclease"/>
</dbReference>
<dbReference type="AlphaFoldDB" id="A0A7J5BP22"/>
<dbReference type="InterPro" id="IPR001900">
    <property type="entry name" value="RNase_II/R"/>
</dbReference>
<comment type="caution">
    <text evidence="3">The sequence shown here is derived from an EMBL/GenBank/DDBJ whole genome shotgun (WGS) entry which is preliminary data.</text>
</comment>
<name>A0A7J5BP22_9MICO</name>
<gene>
    <name evidence="3" type="ORF">F8O01_14950</name>
</gene>
<dbReference type="PANTHER" id="PTHR23355">
    <property type="entry name" value="RIBONUCLEASE"/>
    <property type="match status" value="1"/>
</dbReference>
<organism evidence="3 4">
    <name type="scientific">Pseudoclavibacter chungangensis</name>
    <dbReference type="NCBI Taxonomy" id="587635"/>
    <lineage>
        <taxon>Bacteria</taxon>
        <taxon>Bacillati</taxon>
        <taxon>Actinomycetota</taxon>
        <taxon>Actinomycetes</taxon>
        <taxon>Micrococcales</taxon>
        <taxon>Microbacteriaceae</taxon>
        <taxon>Pseudoclavibacter</taxon>
    </lineage>
</organism>